<organism evidence="1 2">
    <name type="scientific">Paramuricea clavata</name>
    <name type="common">Red gorgonian</name>
    <name type="synonym">Violescent sea-whip</name>
    <dbReference type="NCBI Taxonomy" id="317549"/>
    <lineage>
        <taxon>Eukaryota</taxon>
        <taxon>Metazoa</taxon>
        <taxon>Cnidaria</taxon>
        <taxon>Anthozoa</taxon>
        <taxon>Octocorallia</taxon>
        <taxon>Malacalcyonacea</taxon>
        <taxon>Plexauridae</taxon>
        <taxon>Paramuricea</taxon>
    </lineage>
</organism>
<dbReference type="EMBL" id="CACRXK020018626">
    <property type="protein sequence ID" value="CAB4032708.1"/>
    <property type="molecule type" value="Genomic_DNA"/>
</dbReference>
<protein>
    <submittedName>
        <fullName evidence="1">Uncharacterized protein</fullName>
    </submittedName>
</protein>
<sequence length="311" mass="34282">MCMQSSMVRAVVVIEITIRIRISAAMATYSTKLTGFLVAVLLTMIHTAQFAATGSFILMFLPVTSAVHRKFTTPPALYVATIRSFTAPVIVVAALHRIIHLHKSAATTKYSAKAREQHAVEHTISTQLPKFAVVAIFWRGRLVVNVVAPIIITVIPMSVVTDRFKQGSLEVVAVVLTHTTVTRRFAVVVKSIAKRLEVFAVLTEFITPRFQCAATVEYFQNGVEPPVVNHATITAKASCAAMVKLFRRYMVLHVVVQKRIAQMFMFAVTTKSILVVTESGVVALRVTKPAKKFVVLAEFHPRAVVHHVVVP</sequence>
<evidence type="ECO:0000313" key="1">
    <source>
        <dbReference type="EMBL" id="CAB4032708.1"/>
    </source>
</evidence>
<name>A0A7D9LGZ6_PARCT</name>
<dbReference type="Proteomes" id="UP001152795">
    <property type="component" value="Unassembled WGS sequence"/>
</dbReference>
<evidence type="ECO:0000313" key="2">
    <source>
        <dbReference type="Proteomes" id="UP001152795"/>
    </source>
</evidence>
<proteinExistence type="predicted"/>
<comment type="caution">
    <text evidence="1">The sequence shown here is derived from an EMBL/GenBank/DDBJ whole genome shotgun (WGS) entry which is preliminary data.</text>
</comment>
<gene>
    <name evidence="1" type="ORF">PACLA_8A052013</name>
</gene>
<reference evidence="1" key="1">
    <citation type="submission" date="2020-04" db="EMBL/GenBank/DDBJ databases">
        <authorList>
            <person name="Alioto T."/>
            <person name="Alioto T."/>
            <person name="Gomez Garrido J."/>
        </authorList>
    </citation>
    <scope>NUCLEOTIDE SEQUENCE</scope>
    <source>
        <strain evidence="1">A484AB</strain>
    </source>
</reference>
<keyword evidence="2" id="KW-1185">Reference proteome</keyword>
<dbReference type="AlphaFoldDB" id="A0A7D9LGZ6"/>
<accession>A0A7D9LGZ6</accession>